<dbReference type="EMBL" id="CAMGYJ010000007">
    <property type="protein sequence ID" value="CAI0440545.1"/>
    <property type="molecule type" value="Genomic_DNA"/>
</dbReference>
<dbReference type="PANTHER" id="PTHR46033">
    <property type="entry name" value="PROTEIN MAIN-LIKE 2"/>
    <property type="match status" value="1"/>
</dbReference>
<keyword evidence="7" id="KW-1185">Reference proteome</keyword>
<evidence type="ECO:0000313" key="7">
    <source>
        <dbReference type="Proteomes" id="UP001154282"/>
    </source>
</evidence>
<evidence type="ECO:0000313" key="4">
    <source>
        <dbReference type="EMBL" id="CAI0455626.1"/>
    </source>
</evidence>
<dbReference type="InterPro" id="IPR019557">
    <property type="entry name" value="AminoTfrase-like_pln_mobile"/>
</dbReference>
<feature type="domain" description="Aminotransferase-like plant mobile" evidence="1">
    <location>
        <begin position="2"/>
        <end position="248"/>
    </location>
</feature>
<evidence type="ECO:0000313" key="2">
    <source>
        <dbReference type="EMBL" id="CAI0427881.1"/>
    </source>
</evidence>
<dbReference type="Proteomes" id="UP001154282">
    <property type="component" value="Unassembled WGS sequence"/>
</dbReference>
<dbReference type="PANTHER" id="PTHR46033:SF8">
    <property type="entry name" value="PROTEIN MAINTENANCE OF MERISTEMS-LIKE"/>
    <property type="match status" value="1"/>
</dbReference>
<organism evidence="6 7">
    <name type="scientific">Linum tenue</name>
    <dbReference type="NCBI Taxonomy" id="586396"/>
    <lineage>
        <taxon>Eukaryota</taxon>
        <taxon>Viridiplantae</taxon>
        <taxon>Streptophyta</taxon>
        <taxon>Embryophyta</taxon>
        <taxon>Tracheophyta</taxon>
        <taxon>Spermatophyta</taxon>
        <taxon>Magnoliopsida</taxon>
        <taxon>eudicotyledons</taxon>
        <taxon>Gunneridae</taxon>
        <taxon>Pentapetalae</taxon>
        <taxon>rosids</taxon>
        <taxon>fabids</taxon>
        <taxon>Malpighiales</taxon>
        <taxon>Linaceae</taxon>
        <taxon>Linum</taxon>
    </lineage>
</organism>
<dbReference type="EMBL" id="CAMGYJ010000011">
    <property type="protein sequence ID" value="CAI0559165.1"/>
    <property type="molecule type" value="Genomic_DNA"/>
</dbReference>
<accession>A0AAV0RNH6</accession>
<reference evidence="6" key="1">
    <citation type="submission" date="2022-08" db="EMBL/GenBank/DDBJ databases">
        <authorList>
            <person name="Gutierrez-Valencia J."/>
        </authorList>
    </citation>
    <scope>NUCLEOTIDE SEQUENCE</scope>
</reference>
<dbReference type="Pfam" id="PF10536">
    <property type="entry name" value="PMD"/>
    <property type="match status" value="1"/>
</dbReference>
<evidence type="ECO:0000313" key="3">
    <source>
        <dbReference type="EMBL" id="CAI0440545.1"/>
    </source>
</evidence>
<dbReference type="EMBL" id="CAMGYJ010000006">
    <property type="protein sequence ID" value="CAI0427881.1"/>
    <property type="molecule type" value="Genomic_DNA"/>
</dbReference>
<gene>
    <name evidence="2" type="ORF">LITE_LOCUS21374</name>
    <name evidence="3" type="ORF">LITE_LOCUS26549</name>
    <name evidence="4" type="ORF">LITE_LOCUS32423</name>
    <name evidence="5" type="ORF">LITE_LOCUS32861</name>
    <name evidence="6" type="ORF">LITE_LOCUS49087</name>
</gene>
<dbReference type="EMBL" id="CAMGYJ010000008">
    <property type="protein sequence ID" value="CAI0456699.1"/>
    <property type="molecule type" value="Genomic_DNA"/>
</dbReference>
<comment type="caution">
    <text evidence="6">The sequence shown here is derived from an EMBL/GenBank/DDBJ whole genome shotgun (WGS) entry which is preliminary data.</text>
</comment>
<evidence type="ECO:0000313" key="5">
    <source>
        <dbReference type="EMBL" id="CAI0456699.1"/>
    </source>
</evidence>
<dbReference type="InterPro" id="IPR044824">
    <property type="entry name" value="MAIN-like"/>
</dbReference>
<evidence type="ECO:0000259" key="1">
    <source>
        <dbReference type="Pfam" id="PF10536"/>
    </source>
</evidence>
<evidence type="ECO:0000313" key="6">
    <source>
        <dbReference type="EMBL" id="CAI0559165.1"/>
    </source>
</evidence>
<dbReference type="AlphaFoldDB" id="A0AAV0RNH6"/>
<protein>
    <recommendedName>
        <fullName evidence="1">Aminotransferase-like plant mobile domain-containing protein</fullName>
    </recommendedName>
</protein>
<dbReference type="GO" id="GO:0010073">
    <property type="term" value="P:meristem maintenance"/>
    <property type="evidence" value="ECO:0007669"/>
    <property type="project" value="InterPro"/>
</dbReference>
<sequence>MEMDNNLLTAMVERWRKETHTFHLLEGEMTITLKDVAMLTELPIDGDAIIESSQKPLNGWGQFISERLGINIPEEAEEGRRVPPLHKSMLLIPWLVRTVGELPEDATDAQIERYARIYLICLVGGFLFPNKSGGNMHCMWLRVLLGDWDEIGRKSWGSACLAMIYSELCKCTDPKTKQAGGPMFILQLWVWEHLPTFAPICPANSWGPDEPLRQWAYGARWIGAITSGTSLDGYRQHLDRLEFNEVTFYLMIIYL</sequence>
<dbReference type="EMBL" id="CAMGYJ010000008">
    <property type="protein sequence ID" value="CAI0455626.1"/>
    <property type="molecule type" value="Genomic_DNA"/>
</dbReference>
<proteinExistence type="predicted"/>
<name>A0AAV0RNH6_9ROSI</name>